<dbReference type="AlphaFoldDB" id="A0A101GS73"/>
<evidence type="ECO:0000313" key="1">
    <source>
        <dbReference type="EMBL" id="KUK63255.1"/>
    </source>
</evidence>
<evidence type="ECO:0000313" key="2">
    <source>
        <dbReference type="Proteomes" id="UP000054323"/>
    </source>
</evidence>
<name>A0A101GS73_9EURY</name>
<comment type="caution">
    <text evidence="1">The sequence shown here is derived from an EMBL/GenBank/DDBJ whole genome shotgun (WGS) entry which is preliminary data.</text>
</comment>
<dbReference type="PATRIC" id="fig|2198.4.peg.683"/>
<organism evidence="1 2">
    <name type="scientific">Methanoculleus marisnigri</name>
    <dbReference type="NCBI Taxonomy" id="2198"/>
    <lineage>
        <taxon>Archaea</taxon>
        <taxon>Methanobacteriati</taxon>
        <taxon>Methanobacteriota</taxon>
        <taxon>Stenosarchaea group</taxon>
        <taxon>Methanomicrobia</taxon>
        <taxon>Methanomicrobiales</taxon>
        <taxon>Methanomicrobiaceae</taxon>
        <taxon>Methanoculleus</taxon>
    </lineage>
</organism>
<sequence length="240" mass="26060">MTLDFSTIRVNDEDREGETVFTYVHEDGISTTIESWVDNETGHHEIIPLETVDQTDDWNDDHTLQFNIGTVHLGQTWEATFRLKVLTDGNINVFGPNSAVTFNDGTDTLPLPDTFITAVPDLTNTGLGSATLGVSNPRYTCAEPVLELLTVAWDLAYTGSGTVTESVEYSNDGGLSWVRFDTPTANSGVTSEASSLDVGDLPPGEYLVRIRASADDAPDAGALFPPIRVGEHHTVYIRLA</sequence>
<protein>
    <submittedName>
        <fullName evidence="1">von Willebrand factor, type A</fullName>
    </submittedName>
</protein>
<reference evidence="2" key="1">
    <citation type="journal article" date="2015" name="MBio">
        <title>Genome-Resolved Metagenomic Analysis Reveals Roles for Candidate Phyla and Other Microbial Community Members in Biogeochemical Transformations in Oil Reservoirs.</title>
        <authorList>
            <person name="Hu P."/>
            <person name="Tom L."/>
            <person name="Singh A."/>
            <person name="Thomas B.C."/>
            <person name="Baker B.J."/>
            <person name="Piceno Y.M."/>
            <person name="Andersen G.L."/>
            <person name="Banfield J.F."/>
        </authorList>
    </citation>
    <scope>NUCLEOTIDE SEQUENCE [LARGE SCALE GENOMIC DNA]</scope>
</reference>
<dbReference type="Proteomes" id="UP000054323">
    <property type="component" value="Unassembled WGS sequence"/>
</dbReference>
<gene>
    <name evidence="1" type="ORF">XD82_0440</name>
</gene>
<dbReference type="EMBL" id="LGGD01000035">
    <property type="protein sequence ID" value="KUK63255.1"/>
    <property type="molecule type" value="Genomic_DNA"/>
</dbReference>
<accession>A0A101GS73</accession>
<proteinExistence type="predicted"/>